<dbReference type="GO" id="GO:0016811">
    <property type="term" value="F:hydrolase activity, acting on carbon-nitrogen (but not peptide) bonds, in linear amides"/>
    <property type="evidence" value="ECO:0007669"/>
    <property type="project" value="TreeGrafter"/>
</dbReference>
<dbReference type="Pfam" id="PF02585">
    <property type="entry name" value="PIG-L"/>
    <property type="match status" value="1"/>
</dbReference>
<dbReference type="PANTHER" id="PTHR12993">
    <property type="entry name" value="N-ACETYLGLUCOSAMINYL-PHOSPHATIDYLINOSITOL DE-N-ACETYLASE-RELATED"/>
    <property type="match status" value="1"/>
</dbReference>
<dbReference type="SUPFAM" id="SSF102588">
    <property type="entry name" value="LmbE-like"/>
    <property type="match status" value="1"/>
</dbReference>
<dbReference type="InterPro" id="IPR024078">
    <property type="entry name" value="LmbE-like_dom_sf"/>
</dbReference>
<dbReference type="Proteomes" id="UP000614216">
    <property type="component" value="Unassembled WGS sequence"/>
</dbReference>
<comment type="caution">
    <text evidence="1">The sequence shown here is derived from an EMBL/GenBank/DDBJ whole genome shotgun (WGS) entry which is preliminary data.</text>
</comment>
<proteinExistence type="predicted"/>
<dbReference type="Gene3D" id="3.40.50.10320">
    <property type="entry name" value="LmbE-like"/>
    <property type="match status" value="1"/>
</dbReference>
<sequence length="213" mass="24955">MLPLRLDQRNGLKILCLGAHCDDIEIGCGGTLLKIIHEYAIDHIKWIVFTSTSERAEEAMKSAEYFLMDVADKEIIIEKFKDTVLPQQSAMVKEYFEEISEAFQPDLIFTHYRNDLHQDHRLLNELTWNTFRKQFILEYEILKYDGDLGNPGLYVPLSSDIANKKVRAILDNYLSQRTKHWFDEETFYALMRLRGVESASKYAEAFYMRKGIL</sequence>
<organism evidence="1 2">
    <name type="scientific">Fulvivirga marina</name>
    <dbReference type="NCBI Taxonomy" id="2494733"/>
    <lineage>
        <taxon>Bacteria</taxon>
        <taxon>Pseudomonadati</taxon>
        <taxon>Bacteroidota</taxon>
        <taxon>Cytophagia</taxon>
        <taxon>Cytophagales</taxon>
        <taxon>Fulvivirgaceae</taxon>
        <taxon>Fulvivirga</taxon>
    </lineage>
</organism>
<dbReference type="InterPro" id="IPR003737">
    <property type="entry name" value="GlcNAc_PI_deacetylase-related"/>
</dbReference>
<dbReference type="PANTHER" id="PTHR12993:SF30">
    <property type="entry name" value="N-ACETYL-ALPHA-D-GLUCOSAMINYL L-MALATE DEACETYLASE 1"/>
    <property type="match status" value="1"/>
</dbReference>
<name>A0A937G080_9BACT</name>
<reference evidence="1" key="1">
    <citation type="submission" date="2021-01" db="EMBL/GenBank/DDBJ databases">
        <title>Fulvivirga kasyanovii gen. nov., sp nov., a novel member of the phylum Bacteroidetes isolated from seawater in a mussel farm.</title>
        <authorList>
            <person name="Zhao L.-H."/>
            <person name="Wang Z.-J."/>
        </authorList>
    </citation>
    <scope>NUCLEOTIDE SEQUENCE</scope>
    <source>
        <strain evidence="1">29W222</strain>
    </source>
</reference>
<accession>A0A937G080</accession>
<dbReference type="AlphaFoldDB" id="A0A937G080"/>
<evidence type="ECO:0000313" key="2">
    <source>
        <dbReference type="Proteomes" id="UP000614216"/>
    </source>
</evidence>
<dbReference type="EMBL" id="JAEUGD010000058">
    <property type="protein sequence ID" value="MBL6448107.1"/>
    <property type="molecule type" value="Genomic_DNA"/>
</dbReference>
<protein>
    <submittedName>
        <fullName evidence="1">PIG-L family deacetylase</fullName>
    </submittedName>
</protein>
<evidence type="ECO:0000313" key="1">
    <source>
        <dbReference type="EMBL" id="MBL6448107.1"/>
    </source>
</evidence>
<gene>
    <name evidence="1" type="ORF">JMN32_17445</name>
</gene>
<keyword evidence="2" id="KW-1185">Reference proteome</keyword>